<dbReference type="CDD" id="cd07363">
    <property type="entry name" value="45_DOPA_Dioxygenase"/>
    <property type="match status" value="1"/>
</dbReference>
<comment type="similarity">
    <text evidence="2">Belongs to the DODA-type extradiol aromatic ring-opening dioxygenase family.</text>
</comment>
<organism evidence="7 8">
    <name type="scientific">Asticcacaulis taihuensis</name>
    <dbReference type="NCBI Taxonomy" id="260084"/>
    <lineage>
        <taxon>Bacteria</taxon>
        <taxon>Pseudomonadati</taxon>
        <taxon>Pseudomonadota</taxon>
        <taxon>Alphaproteobacteria</taxon>
        <taxon>Caulobacterales</taxon>
        <taxon>Caulobacteraceae</taxon>
        <taxon>Asticcacaulis</taxon>
    </lineage>
</organism>
<protein>
    <submittedName>
        <fullName evidence="7">Aromatic ring-opening dioxygenase, catalytic subunit, LigB family</fullName>
    </submittedName>
</protein>
<dbReference type="EMBL" id="FMTS01000011">
    <property type="protein sequence ID" value="SCW83766.1"/>
    <property type="molecule type" value="Genomic_DNA"/>
</dbReference>
<evidence type="ECO:0000256" key="1">
    <source>
        <dbReference type="ARBA" id="ARBA00001947"/>
    </source>
</evidence>
<evidence type="ECO:0000256" key="4">
    <source>
        <dbReference type="ARBA" id="ARBA00022833"/>
    </source>
</evidence>
<evidence type="ECO:0000256" key="2">
    <source>
        <dbReference type="ARBA" id="ARBA00007581"/>
    </source>
</evidence>
<dbReference type="STRING" id="260084.SAMN02927928_0100"/>
<dbReference type="Gene3D" id="3.40.830.10">
    <property type="entry name" value="LigB-like"/>
    <property type="match status" value="1"/>
</dbReference>
<keyword evidence="5" id="KW-0560">Oxidoreductase</keyword>
<keyword evidence="3" id="KW-0479">Metal-binding</keyword>
<dbReference type="GO" id="GO:0008270">
    <property type="term" value="F:zinc ion binding"/>
    <property type="evidence" value="ECO:0007669"/>
    <property type="project" value="InterPro"/>
</dbReference>
<dbReference type="Proteomes" id="UP000199150">
    <property type="component" value="Unassembled WGS sequence"/>
</dbReference>
<keyword evidence="8" id="KW-1185">Reference proteome</keyword>
<evidence type="ECO:0000313" key="8">
    <source>
        <dbReference type="Proteomes" id="UP000199150"/>
    </source>
</evidence>
<proteinExistence type="inferred from homology"/>
<dbReference type="PANTHER" id="PTHR30096:SF0">
    <property type="entry name" value="4,5-DOPA DIOXYGENASE EXTRADIOL-LIKE PROTEIN"/>
    <property type="match status" value="1"/>
</dbReference>
<feature type="domain" description="Extradiol ring-cleavage dioxygenase class III enzyme subunit B" evidence="6">
    <location>
        <begin position="40"/>
        <end position="253"/>
    </location>
</feature>
<dbReference type="PANTHER" id="PTHR30096">
    <property type="entry name" value="4,5-DOPA DIOXYGENASE EXTRADIOL-LIKE PROTEIN"/>
    <property type="match status" value="1"/>
</dbReference>
<keyword evidence="4" id="KW-0862">Zinc</keyword>
<dbReference type="GO" id="GO:0008198">
    <property type="term" value="F:ferrous iron binding"/>
    <property type="evidence" value="ECO:0007669"/>
    <property type="project" value="InterPro"/>
</dbReference>
<evidence type="ECO:0000259" key="6">
    <source>
        <dbReference type="Pfam" id="PF02900"/>
    </source>
</evidence>
<dbReference type="InterPro" id="IPR004183">
    <property type="entry name" value="Xdiol_dOase_suB"/>
</dbReference>
<evidence type="ECO:0000256" key="5">
    <source>
        <dbReference type="ARBA" id="ARBA00023002"/>
    </source>
</evidence>
<evidence type="ECO:0000256" key="3">
    <source>
        <dbReference type="ARBA" id="ARBA00022723"/>
    </source>
</evidence>
<dbReference type="InterPro" id="IPR014436">
    <property type="entry name" value="Extradiol_dOase_DODA"/>
</dbReference>
<dbReference type="SUPFAM" id="SSF53213">
    <property type="entry name" value="LigB-like"/>
    <property type="match status" value="1"/>
</dbReference>
<gene>
    <name evidence="7" type="ORF">SAMN02927928_0100</name>
</gene>
<reference evidence="8" key="1">
    <citation type="submission" date="2016-10" db="EMBL/GenBank/DDBJ databases">
        <authorList>
            <person name="Varghese N."/>
            <person name="Submissions S."/>
        </authorList>
    </citation>
    <scope>NUCLEOTIDE SEQUENCE [LARGE SCALE GENOMIC DNA]</scope>
    <source>
        <strain evidence="8">CGMCC 1.3431</strain>
    </source>
</reference>
<name>A0A1G4TQW2_9CAUL</name>
<dbReference type="OrthoDB" id="9790889at2"/>
<dbReference type="AlphaFoldDB" id="A0A1G4TQW2"/>
<dbReference type="RefSeq" id="WP_090650836.1">
    <property type="nucleotide sequence ID" value="NZ_CBCRYE010000009.1"/>
</dbReference>
<dbReference type="GO" id="GO:0016702">
    <property type="term" value="F:oxidoreductase activity, acting on single donors with incorporation of molecular oxygen, incorporation of two atoms of oxygen"/>
    <property type="evidence" value="ECO:0007669"/>
    <property type="project" value="UniProtKB-ARBA"/>
</dbReference>
<evidence type="ECO:0000313" key="7">
    <source>
        <dbReference type="EMBL" id="SCW83766.1"/>
    </source>
</evidence>
<keyword evidence="7" id="KW-0223">Dioxygenase</keyword>
<dbReference type="Pfam" id="PF02900">
    <property type="entry name" value="LigB"/>
    <property type="match status" value="1"/>
</dbReference>
<dbReference type="PIRSF" id="PIRSF006157">
    <property type="entry name" value="Doxgns_DODA"/>
    <property type="match status" value="1"/>
</dbReference>
<accession>A0A1G4TQW2</accession>
<sequence>MTRTPTVYIPHGGGPCFFMDWNPAGMWDEMGAYLKRLPADVGEKPKALLIVSAHWETPEFTVMTKPAPGMFFDYYGFPPHTYELNYPARGSEVVAARVQALAAAAGITVVADSDRDFDHGVFIPMLMAWPDADIPTLQLSLKKGLSPQEHIALGKALAPLRDEGVLIIGSGMSFHSIPRLMGRGSGSGPASHAFDDWLTRTVSGDINGLNDWAGAPGAHECHPREEHLIPLMVVAGAAGGDTGRRTYHEDSLGNTGIAISAFQFG</sequence>
<comment type="cofactor">
    <cofactor evidence="1">
        <name>Zn(2+)</name>
        <dbReference type="ChEBI" id="CHEBI:29105"/>
    </cofactor>
</comment>